<evidence type="ECO:0000259" key="1">
    <source>
        <dbReference type="Pfam" id="PF18480"/>
    </source>
</evidence>
<proteinExistence type="predicted"/>
<evidence type="ECO:0000313" key="2">
    <source>
        <dbReference type="EMBL" id="MVN22615.1"/>
    </source>
</evidence>
<organism evidence="2 3">
    <name type="scientific">Mucilaginibacter arboris</name>
    <dbReference type="NCBI Taxonomy" id="2682090"/>
    <lineage>
        <taxon>Bacteria</taxon>
        <taxon>Pseudomonadati</taxon>
        <taxon>Bacteroidota</taxon>
        <taxon>Sphingobacteriia</taxon>
        <taxon>Sphingobacteriales</taxon>
        <taxon>Sphingobacteriaceae</taxon>
        <taxon>Mucilaginibacter</taxon>
    </lineage>
</organism>
<protein>
    <recommendedName>
        <fullName evidence="1">DUF5615 domain-containing protein</fullName>
    </recommendedName>
</protein>
<dbReference type="Proteomes" id="UP000462014">
    <property type="component" value="Unassembled WGS sequence"/>
</dbReference>
<dbReference type="AlphaFoldDB" id="A0A7K1SZ73"/>
<reference evidence="2 3" key="1">
    <citation type="submission" date="2019-12" db="EMBL/GenBank/DDBJ databases">
        <title>Mucilaginibacter sp. HMF7410 genome sequencing and assembly.</title>
        <authorList>
            <person name="Kang H."/>
            <person name="Cha I."/>
            <person name="Kim H."/>
            <person name="Joh K."/>
        </authorList>
    </citation>
    <scope>NUCLEOTIDE SEQUENCE [LARGE SCALE GENOMIC DNA]</scope>
    <source>
        <strain evidence="2 3">HMF7410</strain>
    </source>
</reference>
<feature type="domain" description="DUF5615" evidence="1">
    <location>
        <begin position="1"/>
        <end position="95"/>
    </location>
</feature>
<comment type="caution">
    <text evidence="2">The sequence shown here is derived from an EMBL/GenBank/DDBJ whole genome shotgun (WGS) entry which is preliminary data.</text>
</comment>
<dbReference type="EMBL" id="WPIK01000012">
    <property type="protein sequence ID" value="MVN22615.1"/>
    <property type="molecule type" value="Genomic_DNA"/>
</dbReference>
<gene>
    <name evidence="2" type="ORF">GO621_13855</name>
</gene>
<dbReference type="InterPro" id="IPR041049">
    <property type="entry name" value="DUF5615"/>
</dbReference>
<keyword evidence="3" id="KW-1185">Reference proteome</keyword>
<dbReference type="Pfam" id="PF18480">
    <property type="entry name" value="DUF5615"/>
    <property type="match status" value="1"/>
</dbReference>
<accession>A0A7K1SZ73</accession>
<sequence>MKILLDESVPRKLKYDFEGEHQVVTVRDMGWLGKKNGELLKLLTENRFELFITVDRNLPYQQNLQRLPLTIIVLRAKNNTREMLQRLVPKIFICISEGNLQNIIEIS</sequence>
<dbReference type="RefSeq" id="WP_157568041.1">
    <property type="nucleotide sequence ID" value="NZ_WPIK01000012.1"/>
</dbReference>
<evidence type="ECO:0000313" key="3">
    <source>
        <dbReference type="Proteomes" id="UP000462014"/>
    </source>
</evidence>
<name>A0A7K1SZ73_9SPHI</name>